<dbReference type="NCBIfam" id="TIGR03464">
    <property type="entry name" value="HpnC"/>
    <property type="match status" value="1"/>
</dbReference>
<protein>
    <submittedName>
        <fullName evidence="2">Squalene synthase HpnC</fullName>
    </submittedName>
</protein>
<dbReference type="InterPro" id="IPR002060">
    <property type="entry name" value="Squ/phyt_synthse"/>
</dbReference>
<gene>
    <name evidence="2" type="ORF">SAE02_01320</name>
</gene>
<reference evidence="2 3" key="1">
    <citation type="submission" date="2019-07" db="EMBL/GenBank/DDBJ databases">
        <title>Whole genome shotgun sequence of Skermanella aerolata NBRC 106429.</title>
        <authorList>
            <person name="Hosoyama A."/>
            <person name="Uohara A."/>
            <person name="Ohji S."/>
            <person name="Ichikawa N."/>
        </authorList>
    </citation>
    <scope>NUCLEOTIDE SEQUENCE [LARGE SCALE GENOMIC DNA]</scope>
    <source>
        <strain evidence="2 3">NBRC 106429</strain>
    </source>
</reference>
<dbReference type="GO" id="GO:0004311">
    <property type="term" value="F:geranylgeranyl diphosphate synthase activity"/>
    <property type="evidence" value="ECO:0007669"/>
    <property type="project" value="InterPro"/>
</dbReference>
<dbReference type="InterPro" id="IPR008949">
    <property type="entry name" value="Isoprenoid_synthase_dom_sf"/>
</dbReference>
<dbReference type="OrthoDB" id="9807580at2"/>
<dbReference type="SFLD" id="SFLDG01018">
    <property type="entry name" value="Squalene/Phytoene_Synthase_Lik"/>
    <property type="match status" value="1"/>
</dbReference>
<dbReference type="SFLD" id="SFLDS00005">
    <property type="entry name" value="Isoprenoid_Synthase_Type_I"/>
    <property type="match status" value="1"/>
</dbReference>
<evidence type="ECO:0000313" key="2">
    <source>
        <dbReference type="EMBL" id="GEO35984.1"/>
    </source>
</evidence>
<keyword evidence="3" id="KW-1185">Reference proteome</keyword>
<name>A0A512DHM2_9PROT</name>
<sequence length="290" mass="32474">MAEFNIAPPDTGNAEPAARKDSSGENFPVASRLLPKRLRPHVMAYYKFVRLADDIADDPDLEPELKLSHLDALERALMKGEAHSAYLQPALDLHASLRLTGLPDTHARQVLQAFRRDAKNTPCRTWSDLMLYCRYSAAPVGRYLLALHGEGHKAVGPSDALCAALQILNHLQDCREDWVDLGRCYIPRIWFEQSKVSVERLVERSSNEQLRAILDRTLDQVDALLERAAPLPSMVKHRGLRLESAVILSLARALSRRLRRQDPLARRVRLSATARVMATVQGIAAGLSIR</sequence>
<dbReference type="InterPro" id="IPR017827">
    <property type="entry name" value="HSQ_synthase_HpnC"/>
</dbReference>
<dbReference type="EMBL" id="BJYZ01000001">
    <property type="protein sequence ID" value="GEO35984.1"/>
    <property type="molecule type" value="Genomic_DNA"/>
</dbReference>
<organism evidence="2 3">
    <name type="scientific">Skermanella aerolata</name>
    <dbReference type="NCBI Taxonomy" id="393310"/>
    <lineage>
        <taxon>Bacteria</taxon>
        <taxon>Pseudomonadati</taxon>
        <taxon>Pseudomonadota</taxon>
        <taxon>Alphaproteobacteria</taxon>
        <taxon>Rhodospirillales</taxon>
        <taxon>Azospirillaceae</taxon>
        <taxon>Skermanella</taxon>
    </lineage>
</organism>
<dbReference type="AlphaFoldDB" id="A0A512DHM2"/>
<dbReference type="Proteomes" id="UP000321523">
    <property type="component" value="Unassembled WGS sequence"/>
</dbReference>
<dbReference type="SFLD" id="SFLDG01212">
    <property type="entry name" value="Phytoene_synthase_like"/>
    <property type="match status" value="1"/>
</dbReference>
<comment type="caution">
    <text evidence="2">The sequence shown here is derived from an EMBL/GenBank/DDBJ whole genome shotgun (WGS) entry which is preliminary data.</text>
</comment>
<dbReference type="RefSeq" id="WP_044431248.1">
    <property type="nucleotide sequence ID" value="NZ_BJYZ01000001.1"/>
</dbReference>
<evidence type="ECO:0000313" key="3">
    <source>
        <dbReference type="Proteomes" id="UP000321523"/>
    </source>
</evidence>
<proteinExistence type="predicted"/>
<evidence type="ECO:0000256" key="1">
    <source>
        <dbReference type="SAM" id="MobiDB-lite"/>
    </source>
</evidence>
<dbReference type="InterPro" id="IPR044843">
    <property type="entry name" value="Trans_IPPS_bact-type"/>
</dbReference>
<accession>A0A512DHM2</accession>
<feature type="region of interest" description="Disordered" evidence="1">
    <location>
        <begin position="1"/>
        <end position="26"/>
    </location>
</feature>
<dbReference type="Gene3D" id="1.10.600.10">
    <property type="entry name" value="Farnesyl Diphosphate Synthase"/>
    <property type="match status" value="1"/>
</dbReference>
<dbReference type="Pfam" id="PF00494">
    <property type="entry name" value="SQS_PSY"/>
    <property type="match status" value="1"/>
</dbReference>
<dbReference type="PANTHER" id="PTHR31480">
    <property type="entry name" value="BIFUNCTIONAL LYCOPENE CYCLASE/PHYTOENE SYNTHASE"/>
    <property type="match status" value="1"/>
</dbReference>
<dbReference type="SUPFAM" id="SSF48576">
    <property type="entry name" value="Terpenoid synthases"/>
    <property type="match status" value="1"/>
</dbReference>